<dbReference type="AlphaFoldDB" id="A0A1H0K1T9"/>
<reference evidence="2" key="1">
    <citation type="submission" date="2016-10" db="EMBL/GenBank/DDBJ databases">
        <authorList>
            <person name="Varghese N."/>
            <person name="Submissions S."/>
        </authorList>
    </citation>
    <scope>NUCLEOTIDE SEQUENCE [LARGE SCALE GENOMIC DNA]</scope>
    <source>
        <strain evidence="2">BL47</strain>
    </source>
</reference>
<protein>
    <submittedName>
        <fullName evidence="1">Uncharacterized protein</fullName>
    </submittedName>
</protein>
<dbReference type="EMBL" id="FNHS01000024">
    <property type="protein sequence ID" value="SDO49712.1"/>
    <property type="molecule type" value="Genomic_DNA"/>
</dbReference>
<dbReference type="Proteomes" id="UP000198704">
    <property type="component" value="Unassembled WGS sequence"/>
</dbReference>
<name>A0A1H0K1T9_9HYPH</name>
<sequence>MSQFFDIVRDGAACMVEPAWMRTRQVLASATADRSVEARWTACALDWRAGNR</sequence>
<proteinExistence type="predicted"/>
<dbReference type="RefSeq" id="WP_167627796.1">
    <property type="nucleotide sequence ID" value="NZ_FNHS01000024.1"/>
</dbReference>
<dbReference type="STRING" id="582672.SAMN05216360_12448"/>
<keyword evidence="2" id="KW-1185">Reference proteome</keyword>
<evidence type="ECO:0000313" key="1">
    <source>
        <dbReference type="EMBL" id="SDO49712.1"/>
    </source>
</evidence>
<accession>A0A1H0K1T9</accession>
<gene>
    <name evidence="1" type="ORF">SAMN05216360_12448</name>
</gene>
<evidence type="ECO:0000313" key="2">
    <source>
        <dbReference type="Proteomes" id="UP000198704"/>
    </source>
</evidence>
<organism evidence="1 2">
    <name type="scientific">Methylobacterium phyllostachyos</name>
    <dbReference type="NCBI Taxonomy" id="582672"/>
    <lineage>
        <taxon>Bacteria</taxon>
        <taxon>Pseudomonadati</taxon>
        <taxon>Pseudomonadota</taxon>
        <taxon>Alphaproteobacteria</taxon>
        <taxon>Hyphomicrobiales</taxon>
        <taxon>Methylobacteriaceae</taxon>
        <taxon>Methylobacterium</taxon>
    </lineage>
</organism>